<dbReference type="AlphaFoldDB" id="A0ABD5WW38"/>
<accession>A0ABD5WW38</accession>
<proteinExistence type="predicted"/>
<dbReference type="InterPro" id="IPR021352">
    <property type="entry name" value="DUF2971"/>
</dbReference>
<name>A0ABD5WW38_9EURY</name>
<dbReference type="Pfam" id="PF11185">
    <property type="entry name" value="DUF2971"/>
    <property type="match status" value="1"/>
</dbReference>
<gene>
    <name evidence="1" type="ORF">ACFQKD_02050</name>
</gene>
<comment type="caution">
    <text evidence="1">The sequence shown here is derived from an EMBL/GenBank/DDBJ whole genome shotgun (WGS) entry which is preliminary data.</text>
</comment>
<sequence length="246" mass="28156">MSILDTESLWFSAASEFQDSHEGALPLPTVEQRVAKRMGPPEEINVEQLLQSSLLETLLHIGTSKASYMSCWHLNSYESVAMWDLYSSEGKGIAIQSTVQDFKHSIEDRPVKSGSETEEYDNPQELIELGKVEYIDYAEDQIPHGNLTAPLFHKRKSFSHEREFRAVYSKVGDVAELLDREEPQLDMFEDFPAGEPVSINIDQLIEKVYIAPDSPDWFESAVRAVIREFDFDFETQRSSLERDPIF</sequence>
<dbReference type="Proteomes" id="UP001596388">
    <property type="component" value="Unassembled WGS sequence"/>
</dbReference>
<dbReference type="RefSeq" id="WP_276236442.1">
    <property type="nucleotide sequence ID" value="NZ_CP119989.1"/>
</dbReference>
<evidence type="ECO:0000313" key="1">
    <source>
        <dbReference type="EMBL" id="MFC7096073.1"/>
    </source>
</evidence>
<dbReference type="GeneID" id="79270043"/>
<organism evidence="1 2">
    <name type="scientific">Halobaculum marinum</name>
    <dbReference type="NCBI Taxonomy" id="3031996"/>
    <lineage>
        <taxon>Archaea</taxon>
        <taxon>Methanobacteriati</taxon>
        <taxon>Methanobacteriota</taxon>
        <taxon>Stenosarchaea group</taxon>
        <taxon>Halobacteria</taxon>
        <taxon>Halobacteriales</taxon>
        <taxon>Haloferacaceae</taxon>
        <taxon>Halobaculum</taxon>
    </lineage>
</organism>
<dbReference type="EMBL" id="JBHTAG010000002">
    <property type="protein sequence ID" value="MFC7096073.1"/>
    <property type="molecule type" value="Genomic_DNA"/>
</dbReference>
<evidence type="ECO:0000313" key="2">
    <source>
        <dbReference type="Proteomes" id="UP001596388"/>
    </source>
</evidence>
<protein>
    <submittedName>
        <fullName evidence="1">DUF2971 domain-containing protein</fullName>
    </submittedName>
</protein>
<reference evidence="1 2" key="1">
    <citation type="journal article" date="2019" name="Int. J. Syst. Evol. Microbiol.">
        <title>The Global Catalogue of Microorganisms (GCM) 10K type strain sequencing project: providing services to taxonomists for standard genome sequencing and annotation.</title>
        <authorList>
            <consortium name="The Broad Institute Genomics Platform"/>
            <consortium name="The Broad Institute Genome Sequencing Center for Infectious Disease"/>
            <person name="Wu L."/>
            <person name="Ma J."/>
        </authorList>
    </citation>
    <scope>NUCLEOTIDE SEQUENCE [LARGE SCALE GENOMIC DNA]</scope>
    <source>
        <strain evidence="1 2">DT55</strain>
    </source>
</reference>
<keyword evidence="2" id="KW-1185">Reference proteome</keyword>